<evidence type="ECO:0000256" key="2">
    <source>
        <dbReference type="ARBA" id="ARBA00022475"/>
    </source>
</evidence>
<evidence type="ECO:0000256" key="3">
    <source>
        <dbReference type="ARBA" id="ARBA00022614"/>
    </source>
</evidence>
<dbReference type="Pfam" id="PF23598">
    <property type="entry name" value="LRR_14"/>
    <property type="match status" value="1"/>
</dbReference>
<dbReference type="Gramene" id="OE9A045482T1">
    <property type="protein sequence ID" value="OE9A045482C1"/>
    <property type="gene ID" value="OE9A045482"/>
</dbReference>
<dbReference type="InterPro" id="IPR032675">
    <property type="entry name" value="LRR_dom_sf"/>
</dbReference>
<dbReference type="FunFam" id="3.80.10.10:FF:000299">
    <property type="entry name" value="Piriformospora indica-insensitive protein 2"/>
    <property type="match status" value="1"/>
</dbReference>
<feature type="signal peptide" evidence="11">
    <location>
        <begin position="1"/>
        <end position="19"/>
    </location>
</feature>
<reference evidence="13 14" key="1">
    <citation type="submission" date="2019-12" db="EMBL/GenBank/DDBJ databases">
        <authorList>
            <person name="Alioto T."/>
            <person name="Alioto T."/>
            <person name="Gomez Garrido J."/>
        </authorList>
    </citation>
    <scope>NUCLEOTIDE SEQUENCE [LARGE SCALE GENOMIC DNA]</scope>
</reference>
<keyword evidence="8" id="KW-0472">Membrane</keyword>
<dbReference type="PANTHER" id="PTHR48063:SF90">
    <property type="entry name" value="OS11G0565920 PROTEIN"/>
    <property type="match status" value="1"/>
</dbReference>
<evidence type="ECO:0000313" key="14">
    <source>
        <dbReference type="Proteomes" id="UP000594638"/>
    </source>
</evidence>
<evidence type="ECO:0000256" key="4">
    <source>
        <dbReference type="ARBA" id="ARBA00022692"/>
    </source>
</evidence>
<dbReference type="SMART" id="SM00369">
    <property type="entry name" value="LRR_TYP"/>
    <property type="match status" value="5"/>
</dbReference>
<dbReference type="InterPro" id="IPR003591">
    <property type="entry name" value="Leu-rich_rpt_typical-subtyp"/>
</dbReference>
<comment type="caution">
    <text evidence="13">The sequence shown here is derived from an EMBL/GenBank/DDBJ whole genome shotgun (WGS) entry which is preliminary data.</text>
</comment>
<keyword evidence="3" id="KW-0433">Leucine-rich repeat</keyword>
<sequence length="477" mass="52889">MASSMSLFLLGFLVIFVAGGCVDMPVMEQEELFGLFEVMGSLLEDPTWAQMHPLPCTDTPWPGVECEVGQETQTPIFHVTKIHVGHDILTPPCKSSAQISLSLLKLPYLKTLSLMNCFTKSPVFLSKTLFGSLHSLENLVLESNPSLSGEIPSTLSNITSLKVLSLLQNNLNGEIPKEIGGLVNLEQIDISYNNLIGSIPEEIEGLKSLSILDLSWNSLQGMVPHSLGNLQFLEKIDFSWNKLQGRIPPELGKLKRLVLLDLSHNSLEGPIPENLSGLHQLQYLMMEENPINTEIPSFIGALMELTVLSFSGCGLTGRIPRKFSSLQNLTALSLDNNKLKGTVPQELGTLPNINTLNLSQNQLSGELLFPEEFFIRLDQRLDTRGNKGLCINQQPQSKKISTTFRQIPPCLIKRVPASNKTFSQDHPDDDSQKMKPTVLCDGNLSSNADGLHQNFIVSGLIFLFSCWAREFSEIFWF</sequence>
<gene>
    <name evidence="13" type="ORF">OLEA9_A045482</name>
</gene>
<organism evidence="13 14">
    <name type="scientific">Olea europaea subsp. europaea</name>
    <dbReference type="NCBI Taxonomy" id="158383"/>
    <lineage>
        <taxon>Eukaryota</taxon>
        <taxon>Viridiplantae</taxon>
        <taxon>Streptophyta</taxon>
        <taxon>Embryophyta</taxon>
        <taxon>Tracheophyta</taxon>
        <taxon>Spermatophyta</taxon>
        <taxon>Magnoliopsida</taxon>
        <taxon>eudicotyledons</taxon>
        <taxon>Gunneridae</taxon>
        <taxon>Pentapetalae</taxon>
        <taxon>asterids</taxon>
        <taxon>lamiids</taxon>
        <taxon>Lamiales</taxon>
        <taxon>Oleaceae</taxon>
        <taxon>Oleeae</taxon>
        <taxon>Olea</taxon>
    </lineage>
</organism>
<dbReference type="SMART" id="SM00365">
    <property type="entry name" value="LRR_SD22"/>
    <property type="match status" value="4"/>
</dbReference>
<keyword evidence="5 11" id="KW-0732">Signal</keyword>
<dbReference type="EMBL" id="CACTIH010009217">
    <property type="protein sequence ID" value="CAA3027731.1"/>
    <property type="molecule type" value="Genomic_DNA"/>
</dbReference>
<evidence type="ECO:0000259" key="12">
    <source>
        <dbReference type="Pfam" id="PF23598"/>
    </source>
</evidence>
<dbReference type="GO" id="GO:0051606">
    <property type="term" value="P:detection of stimulus"/>
    <property type="evidence" value="ECO:0007669"/>
    <property type="project" value="UniProtKB-ARBA"/>
</dbReference>
<evidence type="ECO:0000256" key="8">
    <source>
        <dbReference type="ARBA" id="ARBA00023136"/>
    </source>
</evidence>
<feature type="chain" id="PRO_5035807127" evidence="11">
    <location>
        <begin position="20"/>
        <end position="477"/>
    </location>
</feature>
<dbReference type="PRINTS" id="PR00019">
    <property type="entry name" value="LEURICHRPT"/>
</dbReference>
<keyword evidence="7" id="KW-1133">Transmembrane helix</keyword>
<keyword evidence="14" id="KW-1185">Reference proteome</keyword>
<keyword evidence="4" id="KW-0812">Transmembrane</keyword>
<dbReference type="AlphaFoldDB" id="A0A8S0V8T4"/>
<name>A0A8S0V8T4_OLEEU</name>
<dbReference type="FunFam" id="3.80.10.10:FF:000470">
    <property type="entry name" value="LRR receptor-like serine/threonine-protein kinase RPK2"/>
    <property type="match status" value="1"/>
</dbReference>
<evidence type="ECO:0000256" key="1">
    <source>
        <dbReference type="ARBA" id="ARBA00004251"/>
    </source>
</evidence>
<dbReference type="FunFam" id="3.80.10.10:FF:000269">
    <property type="entry name" value="Piriformospora indica-insensitive protein 2"/>
    <property type="match status" value="1"/>
</dbReference>
<evidence type="ECO:0000256" key="6">
    <source>
        <dbReference type="ARBA" id="ARBA00022737"/>
    </source>
</evidence>
<dbReference type="PANTHER" id="PTHR48063">
    <property type="entry name" value="LRR RECEPTOR-LIKE KINASE"/>
    <property type="match status" value="1"/>
</dbReference>
<proteinExistence type="predicted"/>
<keyword evidence="6" id="KW-0677">Repeat</keyword>
<evidence type="ECO:0000256" key="9">
    <source>
        <dbReference type="ARBA" id="ARBA00023170"/>
    </source>
</evidence>
<dbReference type="OrthoDB" id="676979at2759"/>
<evidence type="ECO:0000313" key="13">
    <source>
        <dbReference type="EMBL" id="CAA3027731.1"/>
    </source>
</evidence>
<accession>A0A8S0V8T4</accession>
<dbReference type="InterPro" id="IPR055414">
    <property type="entry name" value="LRR_R13L4/SHOC2-like"/>
</dbReference>
<dbReference type="SUPFAM" id="SSF52058">
    <property type="entry name" value="L domain-like"/>
    <property type="match status" value="1"/>
</dbReference>
<evidence type="ECO:0000256" key="10">
    <source>
        <dbReference type="ARBA" id="ARBA00023180"/>
    </source>
</evidence>
<evidence type="ECO:0000256" key="5">
    <source>
        <dbReference type="ARBA" id="ARBA00022729"/>
    </source>
</evidence>
<dbReference type="InterPro" id="IPR046956">
    <property type="entry name" value="RLP23-like"/>
</dbReference>
<evidence type="ECO:0000256" key="7">
    <source>
        <dbReference type="ARBA" id="ARBA00022989"/>
    </source>
</evidence>
<dbReference type="GO" id="GO:0051707">
    <property type="term" value="P:response to other organism"/>
    <property type="evidence" value="ECO:0007669"/>
    <property type="project" value="UniProtKB-ARBA"/>
</dbReference>
<keyword evidence="2" id="KW-1003">Cell membrane</keyword>
<evidence type="ECO:0000256" key="11">
    <source>
        <dbReference type="SAM" id="SignalP"/>
    </source>
</evidence>
<keyword evidence="10" id="KW-0325">Glycoprotein</keyword>
<feature type="domain" description="Disease resistance R13L4/SHOC-2-like LRR" evidence="12">
    <location>
        <begin position="134"/>
        <end position="375"/>
    </location>
</feature>
<keyword evidence="9" id="KW-0675">Receptor</keyword>
<dbReference type="Proteomes" id="UP000594638">
    <property type="component" value="Unassembled WGS sequence"/>
</dbReference>
<comment type="subcellular location">
    <subcellularLocation>
        <location evidence="1">Cell membrane</location>
        <topology evidence="1">Single-pass type I membrane protein</topology>
    </subcellularLocation>
</comment>
<dbReference type="GO" id="GO:0005886">
    <property type="term" value="C:plasma membrane"/>
    <property type="evidence" value="ECO:0007669"/>
    <property type="project" value="UniProtKB-SubCell"/>
</dbReference>
<dbReference type="Gene3D" id="3.80.10.10">
    <property type="entry name" value="Ribonuclease Inhibitor"/>
    <property type="match status" value="3"/>
</dbReference>
<protein>
    <submittedName>
        <fullName evidence="13">Piriformospora indica-insensitive 2-like</fullName>
    </submittedName>
</protein>